<reference evidence="1" key="1">
    <citation type="submission" date="2018-05" db="EMBL/GenBank/DDBJ databases">
        <authorList>
            <person name="Lanie J.A."/>
            <person name="Ng W.-L."/>
            <person name="Kazmierczak K.M."/>
            <person name="Andrzejewski T.M."/>
            <person name="Davidsen T.M."/>
            <person name="Wayne K.J."/>
            <person name="Tettelin H."/>
            <person name="Glass J.I."/>
            <person name="Rusch D."/>
            <person name="Podicherti R."/>
            <person name="Tsui H.-C.T."/>
            <person name="Winkler M.E."/>
        </authorList>
    </citation>
    <scope>NUCLEOTIDE SEQUENCE</scope>
</reference>
<gene>
    <name evidence="1" type="ORF">METZ01_LOCUS452227</name>
</gene>
<accession>A0A382ZVD8</accession>
<protein>
    <submittedName>
        <fullName evidence="1">Uncharacterized protein</fullName>
    </submittedName>
</protein>
<name>A0A382ZVD8_9ZZZZ</name>
<feature type="non-terminal residue" evidence="1">
    <location>
        <position position="52"/>
    </location>
</feature>
<proteinExistence type="predicted"/>
<sequence length="52" mass="5809">MTLKGAGVIDSKAYSRRMVIMIKRQWTLLFAAATVFSSCTNDATLRQKADEL</sequence>
<evidence type="ECO:0000313" key="1">
    <source>
        <dbReference type="EMBL" id="SVD99373.1"/>
    </source>
</evidence>
<dbReference type="AlphaFoldDB" id="A0A382ZVD8"/>
<organism evidence="1">
    <name type="scientific">marine metagenome</name>
    <dbReference type="NCBI Taxonomy" id="408172"/>
    <lineage>
        <taxon>unclassified sequences</taxon>
        <taxon>metagenomes</taxon>
        <taxon>ecological metagenomes</taxon>
    </lineage>
</organism>
<dbReference type="EMBL" id="UINC01186916">
    <property type="protein sequence ID" value="SVD99373.1"/>
    <property type="molecule type" value="Genomic_DNA"/>
</dbReference>